<dbReference type="InterPro" id="IPR013130">
    <property type="entry name" value="Fe3_Rdtase_TM_dom"/>
</dbReference>
<evidence type="ECO:0000256" key="12">
    <source>
        <dbReference type="ARBA" id="ARBA00023004"/>
    </source>
</evidence>
<evidence type="ECO:0000313" key="22">
    <source>
        <dbReference type="Proteomes" id="UP000422736"/>
    </source>
</evidence>
<dbReference type="Pfam" id="PF08030">
    <property type="entry name" value="NAD_binding_6"/>
    <property type="match status" value="1"/>
</dbReference>
<evidence type="ECO:0000256" key="15">
    <source>
        <dbReference type="SAM" id="MobiDB-lite"/>
    </source>
</evidence>
<evidence type="ECO:0000256" key="3">
    <source>
        <dbReference type="ARBA" id="ARBA00022448"/>
    </source>
</evidence>
<dbReference type="EMBL" id="CP015055">
    <property type="protein sequence ID" value="QGN14202.1"/>
    <property type="molecule type" value="Genomic_DNA"/>
</dbReference>
<dbReference type="SFLD" id="SFLDS00052">
    <property type="entry name" value="Ferric_Reductase_Domain"/>
    <property type="match status" value="1"/>
</dbReference>
<reference evidence="21 22" key="1">
    <citation type="submission" date="2016-03" db="EMBL/GenBank/DDBJ databases">
        <title>How can Kluyveromyces marxianus grow so fast - potential evolutionary course in Saccharomyces Complex revealed by comparative genomics.</title>
        <authorList>
            <person name="Mo W."/>
            <person name="Lu W."/>
            <person name="Yang X."/>
            <person name="Qi J."/>
            <person name="Lv H."/>
        </authorList>
    </citation>
    <scope>NUCLEOTIDE SEQUENCE [LARGE SCALE GENOMIC DNA]</scope>
    <source>
        <strain evidence="21 22">FIM1</strain>
    </source>
</reference>
<evidence type="ECO:0000256" key="8">
    <source>
        <dbReference type="ARBA" id="ARBA00022857"/>
    </source>
</evidence>
<sequence>MFAKSFFLALLFLTCWCDARKYTFYNKERSVYQGCLDSLRAYTFSDDGPATRSRSTNCNPNKDRFLSWVICNFDHQSPKDLDKGLERIVSTCKRSKPPYRHTVKGLHELYEKSHSSAIDIDSDPSFNPHVNLTTPVIPPRKRVNLLIRAYYSRGKSQSHARLYGGAIFIYFAGCMLIGGIVTWSRILFPSVVQRFVGPKINAFRRLFTIPPLNKRHTANLSWKNWIIGLVPTRAQTYVLFGYFALNIILSCIDYDIFPNNSYNTRAKHQVATQTANLVQYRTGVISTIHTPVVFLLSGRNNLLLYLTGWPYETFLVYHKWIARGMWIHALVHAAAYTWLEIDYLSRMWQQQYWYWGSISVIVGGLMLFQAASYFRVKWYEIFKTIHFLFSALYIAGLWYHLRIFNGLWMEYVYAAIGLWCGDHFLRICRVLWFGVFKRAECQLFEEDGTIKIKIPKTSYWKPFPGAFVYIYFLRPYGFWQSHPFTILFHDKDANDDNIYIYMKAKEGLTKSLAKSLAKTCEKKMSIGVFVEGPYGFEAPLTKYKNRLIITGGNGMPTGNSNYCALTRSITPSSQETVKWVWIIRDQEPLKWFRKELLRVQDRLGEIDIYITRLDSKDHVIPVSSNELADSSDQENVSSDKKVIVSSNETTQENSSDTDTTDTADTLCIFKELKHVNIYYGRPDIQTLLISEIQNNSNNSTAILSCGPPKMNDEIRTTIARNLDMSSSRIDYFEEAQVWS</sequence>
<organism evidence="21 22">
    <name type="scientific">Kluyveromyces marxianus</name>
    <name type="common">Yeast</name>
    <name type="synonym">Candida kefyr</name>
    <dbReference type="NCBI Taxonomy" id="4911"/>
    <lineage>
        <taxon>Eukaryota</taxon>
        <taxon>Fungi</taxon>
        <taxon>Dikarya</taxon>
        <taxon>Ascomycota</taxon>
        <taxon>Saccharomycotina</taxon>
        <taxon>Saccharomycetes</taxon>
        <taxon>Saccharomycetales</taxon>
        <taxon>Saccharomycetaceae</taxon>
        <taxon>Kluyveromyces</taxon>
    </lineage>
</organism>
<feature type="transmembrane region" description="Helical" evidence="16">
    <location>
        <begin position="162"/>
        <end position="184"/>
    </location>
</feature>
<keyword evidence="22" id="KW-1185">Reference proteome</keyword>
<keyword evidence="11" id="KW-0560">Oxidoreductase</keyword>
<name>A0ABX6ER37_KLUMA</name>
<proteinExistence type="predicted"/>
<evidence type="ECO:0000256" key="17">
    <source>
        <dbReference type="SAM" id="SignalP"/>
    </source>
</evidence>
<keyword evidence="4" id="KW-0479">Metal-binding</keyword>
<evidence type="ECO:0000256" key="9">
    <source>
        <dbReference type="ARBA" id="ARBA00022982"/>
    </source>
</evidence>
<comment type="subcellular location">
    <subcellularLocation>
        <location evidence="2">Membrane</location>
        <topology evidence="2">Multi-pass membrane protein</topology>
    </subcellularLocation>
</comment>
<feature type="transmembrane region" description="Helical" evidence="16">
    <location>
        <begin position="320"/>
        <end position="339"/>
    </location>
</feature>
<dbReference type="InterPro" id="IPR013112">
    <property type="entry name" value="FAD-bd_8"/>
</dbReference>
<dbReference type="InterPro" id="IPR051410">
    <property type="entry name" value="Ferric/Cupric_Reductase"/>
</dbReference>
<dbReference type="Gene3D" id="3.40.50.80">
    <property type="entry name" value="Nucleotide-binding domain of ferredoxin-NADP reductase (FNR) module"/>
    <property type="match status" value="1"/>
</dbReference>
<evidence type="ECO:0000256" key="5">
    <source>
        <dbReference type="ARBA" id="ARBA00022630"/>
    </source>
</evidence>
<keyword evidence="7" id="KW-0274">FAD</keyword>
<dbReference type="Pfam" id="PF08022">
    <property type="entry name" value="FAD_binding_8"/>
    <property type="match status" value="1"/>
</dbReference>
<dbReference type="SUPFAM" id="SSF52343">
    <property type="entry name" value="Ferredoxin reductase-like, C-terminal NADP-linked domain"/>
    <property type="match status" value="1"/>
</dbReference>
<feature type="compositionally biased region" description="Polar residues" evidence="15">
    <location>
        <begin position="644"/>
        <end position="654"/>
    </location>
</feature>
<evidence type="ECO:0000313" key="21">
    <source>
        <dbReference type="EMBL" id="QGN14202.1"/>
    </source>
</evidence>
<evidence type="ECO:0000259" key="18">
    <source>
        <dbReference type="Pfam" id="PF01794"/>
    </source>
</evidence>
<feature type="domain" description="FAD-binding 8" evidence="19">
    <location>
        <begin position="440"/>
        <end position="536"/>
    </location>
</feature>
<evidence type="ECO:0000256" key="1">
    <source>
        <dbReference type="ARBA" id="ARBA00001974"/>
    </source>
</evidence>
<evidence type="ECO:0000256" key="7">
    <source>
        <dbReference type="ARBA" id="ARBA00022827"/>
    </source>
</evidence>
<keyword evidence="9" id="KW-0249">Electron transport</keyword>
<keyword evidence="5" id="KW-0285">Flavoprotein</keyword>
<feature type="transmembrane region" description="Helical" evidence="16">
    <location>
        <begin position="381"/>
        <end position="399"/>
    </location>
</feature>
<feature type="chain" id="PRO_5047466644" evidence="17">
    <location>
        <begin position="20"/>
        <end position="739"/>
    </location>
</feature>
<evidence type="ECO:0000256" key="10">
    <source>
        <dbReference type="ARBA" id="ARBA00022989"/>
    </source>
</evidence>
<keyword evidence="13" id="KW-0406">Ion transport</keyword>
<evidence type="ECO:0000256" key="11">
    <source>
        <dbReference type="ARBA" id="ARBA00023002"/>
    </source>
</evidence>
<keyword evidence="3" id="KW-0813">Transport</keyword>
<keyword evidence="8" id="KW-0521">NADP</keyword>
<evidence type="ECO:0000259" key="19">
    <source>
        <dbReference type="Pfam" id="PF08022"/>
    </source>
</evidence>
<feature type="region of interest" description="Disordered" evidence="15">
    <location>
        <begin position="625"/>
        <end position="660"/>
    </location>
</feature>
<evidence type="ECO:0000256" key="16">
    <source>
        <dbReference type="SAM" id="Phobius"/>
    </source>
</evidence>
<accession>A0ABX6ER37</accession>
<keyword evidence="10 16" id="KW-1133">Transmembrane helix</keyword>
<feature type="compositionally biased region" description="Polar residues" evidence="15">
    <location>
        <begin position="625"/>
        <end position="636"/>
    </location>
</feature>
<feature type="signal peptide" evidence="17">
    <location>
        <begin position="1"/>
        <end position="19"/>
    </location>
</feature>
<protein>
    <submittedName>
        <fullName evidence="21">Ferric reductase transmembrane component 4</fullName>
    </submittedName>
</protein>
<dbReference type="CDD" id="cd06186">
    <property type="entry name" value="NOX_Duox_like_FAD_NADP"/>
    <property type="match status" value="1"/>
</dbReference>
<feature type="domain" description="Ferric oxidoreductase" evidence="18">
    <location>
        <begin position="282"/>
        <end position="396"/>
    </location>
</feature>
<keyword evidence="6 16" id="KW-0812">Transmembrane</keyword>
<evidence type="ECO:0000256" key="14">
    <source>
        <dbReference type="ARBA" id="ARBA00023136"/>
    </source>
</evidence>
<keyword evidence="12" id="KW-0408">Iron</keyword>
<dbReference type="InterPro" id="IPR039261">
    <property type="entry name" value="FNR_nucleotide-bd"/>
</dbReference>
<dbReference type="Proteomes" id="UP000422736">
    <property type="component" value="Chromosome 2"/>
</dbReference>
<dbReference type="PANTHER" id="PTHR32361:SF25">
    <property type="entry name" value="FERRIC_CUPRIC REDUCTASE TRANSMEMBRANE COMPONENT 1"/>
    <property type="match status" value="1"/>
</dbReference>
<evidence type="ECO:0000256" key="6">
    <source>
        <dbReference type="ARBA" id="ARBA00022692"/>
    </source>
</evidence>
<keyword evidence="4" id="KW-0349">Heme</keyword>
<dbReference type="Pfam" id="PF01794">
    <property type="entry name" value="Ferric_reduct"/>
    <property type="match status" value="1"/>
</dbReference>
<keyword evidence="14 16" id="KW-0472">Membrane</keyword>
<keyword evidence="17" id="KW-0732">Signal</keyword>
<evidence type="ECO:0000256" key="4">
    <source>
        <dbReference type="ARBA" id="ARBA00022617"/>
    </source>
</evidence>
<evidence type="ECO:0000256" key="13">
    <source>
        <dbReference type="ARBA" id="ARBA00023065"/>
    </source>
</evidence>
<comment type="cofactor">
    <cofactor evidence="1">
        <name>FAD</name>
        <dbReference type="ChEBI" id="CHEBI:57692"/>
    </cofactor>
</comment>
<gene>
    <name evidence="21" type="primary">FRE4</name>
    <name evidence="21" type="ORF">FIM1_858</name>
</gene>
<dbReference type="SFLD" id="SFLDG01168">
    <property type="entry name" value="Ferric_reductase_subgroup_(FRE"/>
    <property type="match status" value="1"/>
</dbReference>
<evidence type="ECO:0000256" key="2">
    <source>
        <dbReference type="ARBA" id="ARBA00004141"/>
    </source>
</evidence>
<dbReference type="InterPro" id="IPR013121">
    <property type="entry name" value="Fe_red_NAD-bd_6"/>
</dbReference>
<feature type="transmembrane region" description="Helical" evidence="16">
    <location>
        <begin position="351"/>
        <end position="374"/>
    </location>
</feature>
<dbReference type="PANTHER" id="PTHR32361">
    <property type="entry name" value="FERRIC/CUPRIC REDUCTASE TRANSMEMBRANE COMPONENT"/>
    <property type="match status" value="1"/>
</dbReference>
<evidence type="ECO:0000259" key="20">
    <source>
        <dbReference type="Pfam" id="PF08030"/>
    </source>
</evidence>
<feature type="domain" description="Ferric reductase NAD binding" evidence="20">
    <location>
        <begin position="543"/>
        <end position="717"/>
    </location>
</feature>